<dbReference type="RefSeq" id="XP_009547819.1">
    <property type="nucleotide sequence ID" value="XM_009549524.1"/>
</dbReference>
<dbReference type="KEGG" id="hir:HETIRDRAFT_237777"/>
<proteinExistence type="predicted"/>
<sequence>RVSCSPEDYASGSWSYRPQFPEGNVSMTRPEDAFLFNRFEGCASSREFWWHLGADNAVQWDRYPNVTDWRWVPGEKCLGIRQLDGADLVRDLVEMGGWLILGDSMTENHFFSLSCLMYPHVRATPIYDQDAGYDRAWPQNIYLSPNSPLILTLRFPPGFSIERTPLVTFRRVDLLLSEPELISLHASHYSDLYDVDPAFRLFADDVPVWTLSPSYYMPIFTSPLPDANYAAMIVSTAGHWTTMKFLGYRDENRPGSGIAGVLDFFAVSMQWWASEVQRMLDLHRAAHPKTEDGRLVADKKVIVRAYQSGHTDCHNHRKPLDRYVPAEHNQWNWASIWEFNRVFKEITSKPAYPDIHFLSIDRPGTLRPDAHSTSDCLHVMAGAGVSEGWTHYIWHYLTRETS</sequence>
<keyword evidence="2" id="KW-1185">Reference proteome</keyword>
<name>W4K7V2_HETIT</name>
<dbReference type="GeneID" id="20668789"/>
<feature type="non-terminal residue" evidence="1">
    <location>
        <position position="1"/>
    </location>
</feature>
<evidence type="ECO:0000313" key="1">
    <source>
        <dbReference type="EMBL" id="ETW81151.1"/>
    </source>
</evidence>
<dbReference type="HOGENOM" id="CLU_039311_0_0_1"/>
<dbReference type="eggNOG" id="ENOG502SK7C">
    <property type="taxonomic scope" value="Eukaryota"/>
</dbReference>
<evidence type="ECO:0000313" key="2">
    <source>
        <dbReference type="Proteomes" id="UP000030671"/>
    </source>
</evidence>
<dbReference type="EMBL" id="KI925459">
    <property type="protein sequence ID" value="ETW81151.1"/>
    <property type="molecule type" value="Genomic_DNA"/>
</dbReference>
<protein>
    <submittedName>
        <fullName evidence="1">Uncharacterized protein</fullName>
    </submittedName>
</protein>
<dbReference type="STRING" id="747525.W4K7V2"/>
<dbReference type="InParanoid" id="W4K7V2"/>
<dbReference type="OrthoDB" id="630188at2759"/>
<reference evidence="1 2" key="1">
    <citation type="journal article" date="2012" name="New Phytol.">
        <title>Insight into trade-off between wood decay and parasitism from the genome of a fungal forest pathogen.</title>
        <authorList>
            <person name="Olson A."/>
            <person name="Aerts A."/>
            <person name="Asiegbu F."/>
            <person name="Belbahri L."/>
            <person name="Bouzid O."/>
            <person name="Broberg A."/>
            <person name="Canback B."/>
            <person name="Coutinho P.M."/>
            <person name="Cullen D."/>
            <person name="Dalman K."/>
            <person name="Deflorio G."/>
            <person name="van Diepen L.T."/>
            <person name="Dunand C."/>
            <person name="Duplessis S."/>
            <person name="Durling M."/>
            <person name="Gonthier P."/>
            <person name="Grimwood J."/>
            <person name="Fossdal C.G."/>
            <person name="Hansson D."/>
            <person name="Henrissat B."/>
            <person name="Hietala A."/>
            <person name="Himmelstrand K."/>
            <person name="Hoffmeister D."/>
            <person name="Hogberg N."/>
            <person name="James T.Y."/>
            <person name="Karlsson M."/>
            <person name="Kohler A."/>
            <person name="Kues U."/>
            <person name="Lee Y.H."/>
            <person name="Lin Y.C."/>
            <person name="Lind M."/>
            <person name="Lindquist E."/>
            <person name="Lombard V."/>
            <person name="Lucas S."/>
            <person name="Lunden K."/>
            <person name="Morin E."/>
            <person name="Murat C."/>
            <person name="Park J."/>
            <person name="Raffaello T."/>
            <person name="Rouze P."/>
            <person name="Salamov A."/>
            <person name="Schmutz J."/>
            <person name="Solheim H."/>
            <person name="Stahlberg J."/>
            <person name="Velez H."/>
            <person name="de Vries R.P."/>
            <person name="Wiebenga A."/>
            <person name="Woodward S."/>
            <person name="Yakovlev I."/>
            <person name="Garbelotto M."/>
            <person name="Martin F."/>
            <person name="Grigoriev I.V."/>
            <person name="Stenlid J."/>
        </authorList>
    </citation>
    <scope>NUCLEOTIDE SEQUENCE [LARGE SCALE GENOMIC DNA]</scope>
    <source>
        <strain evidence="1 2">TC 32-1</strain>
    </source>
</reference>
<dbReference type="Proteomes" id="UP000030671">
    <property type="component" value="Unassembled WGS sequence"/>
</dbReference>
<gene>
    <name evidence="1" type="ORF">HETIRDRAFT_237777</name>
</gene>
<dbReference type="AlphaFoldDB" id="W4K7V2"/>
<feature type="non-terminal residue" evidence="1">
    <location>
        <position position="402"/>
    </location>
</feature>
<organism evidence="1 2">
    <name type="scientific">Heterobasidion irregulare (strain TC 32-1)</name>
    <dbReference type="NCBI Taxonomy" id="747525"/>
    <lineage>
        <taxon>Eukaryota</taxon>
        <taxon>Fungi</taxon>
        <taxon>Dikarya</taxon>
        <taxon>Basidiomycota</taxon>
        <taxon>Agaricomycotina</taxon>
        <taxon>Agaricomycetes</taxon>
        <taxon>Russulales</taxon>
        <taxon>Bondarzewiaceae</taxon>
        <taxon>Heterobasidion</taxon>
        <taxon>Heterobasidion annosum species complex</taxon>
    </lineage>
</organism>
<accession>W4K7V2</accession>